<sequence length="139" mass="15400">MKQPGGLNTRFHYSCVQIAREKLISLGSCIGKLTHTGKFRLTIGALDILSQYAKYKIWVKPSNEMQFLYGNHVLKQGLGRITENTPAYTGVVVYSMNDIPLGFAVTAKSTDDCRSLDPSGIVAFHQADVGEYLRAEDEL</sequence>
<comment type="caution">
    <text evidence="7">The sequence shown here is derived from an EMBL/GenBank/DDBJ whole genome shotgun (WGS) entry which is preliminary data.</text>
</comment>
<feature type="domain" description="PUA" evidence="6">
    <location>
        <begin position="55"/>
        <end position="130"/>
    </location>
</feature>
<evidence type="ECO:0000256" key="3">
    <source>
        <dbReference type="ARBA" id="ARBA00022517"/>
    </source>
</evidence>
<reference evidence="7" key="1">
    <citation type="submission" date="2017-08" db="EMBL/GenBank/DDBJ databases">
        <authorList>
            <person name="Polle J.E."/>
            <person name="Barry K."/>
            <person name="Cushman J."/>
            <person name="Schmutz J."/>
            <person name="Tran D."/>
            <person name="Hathwaick L.T."/>
            <person name="Yim W.C."/>
            <person name="Jenkins J."/>
            <person name="Mckie-Krisberg Z.M."/>
            <person name="Prochnik S."/>
            <person name="Lindquist E."/>
            <person name="Dockter R.B."/>
            <person name="Adam C."/>
            <person name="Molina H."/>
            <person name="Bunkerborg J."/>
            <person name="Jin E."/>
            <person name="Buchheim M."/>
            <person name="Magnuson J."/>
        </authorList>
    </citation>
    <scope>NUCLEOTIDE SEQUENCE</scope>
    <source>
        <strain evidence="7">CCAP 19/18</strain>
    </source>
</reference>
<keyword evidence="4" id="KW-0694">RNA-binding</keyword>
<keyword evidence="5" id="KW-0539">Nucleus</keyword>
<dbReference type="SUPFAM" id="SSF88802">
    <property type="entry name" value="Pre-PUA domain"/>
    <property type="match status" value="1"/>
</dbReference>
<dbReference type="EMBL" id="MU071442">
    <property type="protein sequence ID" value="KAF5826050.1"/>
    <property type="molecule type" value="Genomic_DNA"/>
</dbReference>
<dbReference type="InterPro" id="IPR036974">
    <property type="entry name" value="PUA_sf"/>
</dbReference>
<evidence type="ECO:0000256" key="1">
    <source>
        <dbReference type="ARBA" id="ARBA00004604"/>
    </source>
</evidence>
<evidence type="ECO:0000256" key="4">
    <source>
        <dbReference type="ARBA" id="ARBA00022884"/>
    </source>
</evidence>
<dbReference type="InterPro" id="IPR015947">
    <property type="entry name" value="PUA-like_sf"/>
</dbReference>
<dbReference type="InterPro" id="IPR040598">
    <property type="entry name" value="NIP7_N"/>
</dbReference>
<proteinExistence type="inferred from homology"/>
<dbReference type="Gene3D" id="3.10.450.220">
    <property type="match status" value="1"/>
</dbReference>
<evidence type="ECO:0000259" key="6">
    <source>
        <dbReference type="SMART" id="SM00359"/>
    </source>
</evidence>
<gene>
    <name evidence="7" type="ORF">DUNSADRAFT_5207</name>
</gene>
<dbReference type="PIRSF" id="PIRSF017190">
    <property type="entry name" value="Rbsml_synth_fac_NIP7"/>
    <property type="match status" value="1"/>
</dbReference>
<dbReference type="CDD" id="cd21151">
    <property type="entry name" value="PUA_Nip7-like"/>
    <property type="match status" value="1"/>
</dbReference>
<dbReference type="Proteomes" id="UP000815325">
    <property type="component" value="Unassembled WGS sequence"/>
</dbReference>
<dbReference type="Pfam" id="PF17833">
    <property type="entry name" value="pre-PUA_NIP7"/>
    <property type="match status" value="1"/>
</dbReference>
<dbReference type="SMART" id="SM00359">
    <property type="entry name" value="PUA"/>
    <property type="match status" value="1"/>
</dbReference>
<evidence type="ECO:0000256" key="2">
    <source>
        <dbReference type="ARBA" id="ARBA00009895"/>
    </source>
</evidence>
<keyword evidence="3" id="KW-0690">Ribosome biogenesis</keyword>
<comment type="similarity">
    <text evidence="2">Belongs to the NIP7 family.</text>
</comment>
<dbReference type="Gene3D" id="2.30.130.10">
    <property type="entry name" value="PUA domain"/>
    <property type="match status" value="1"/>
</dbReference>
<organism evidence="7 8">
    <name type="scientific">Dunaliella salina</name>
    <name type="common">Green alga</name>
    <name type="synonym">Protococcus salinus</name>
    <dbReference type="NCBI Taxonomy" id="3046"/>
    <lineage>
        <taxon>Eukaryota</taxon>
        <taxon>Viridiplantae</taxon>
        <taxon>Chlorophyta</taxon>
        <taxon>core chlorophytes</taxon>
        <taxon>Chlorophyceae</taxon>
        <taxon>CS clade</taxon>
        <taxon>Chlamydomonadales</taxon>
        <taxon>Dunaliellaceae</taxon>
        <taxon>Dunaliella</taxon>
    </lineage>
</organism>
<dbReference type="PROSITE" id="PS50890">
    <property type="entry name" value="PUA"/>
    <property type="match status" value="1"/>
</dbReference>
<dbReference type="InterPro" id="IPR002478">
    <property type="entry name" value="PUA"/>
</dbReference>
<dbReference type="SUPFAM" id="SSF88697">
    <property type="entry name" value="PUA domain-like"/>
    <property type="match status" value="1"/>
</dbReference>
<dbReference type="InterPro" id="IPR016686">
    <property type="entry name" value="Ribosomal_synth_fac_NIP7"/>
</dbReference>
<accession>A0ABQ7FUF5</accession>
<evidence type="ECO:0000256" key="5">
    <source>
        <dbReference type="ARBA" id="ARBA00023242"/>
    </source>
</evidence>
<protein>
    <submittedName>
        <fullName evidence="7">Nuclear import 7-like protein, isoform CRA_b</fullName>
    </submittedName>
</protein>
<keyword evidence="8" id="KW-1185">Reference proteome</keyword>
<evidence type="ECO:0000313" key="8">
    <source>
        <dbReference type="Proteomes" id="UP000815325"/>
    </source>
</evidence>
<comment type="subcellular location">
    <subcellularLocation>
        <location evidence="1">Nucleus</location>
        <location evidence="1">Nucleolus</location>
    </subcellularLocation>
</comment>
<dbReference type="Pfam" id="PF03657">
    <property type="entry name" value="UPF0113"/>
    <property type="match status" value="1"/>
</dbReference>
<evidence type="ECO:0000313" key="7">
    <source>
        <dbReference type="EMBL" id="KAF5826050.1"/>
    </source>
</evidence>
<dbReference type="InterPro" id="IPR005155">
    <property type="entry name" value="UPF0113_PUA"/>
</dbReference>
<name>A0ABQ7FUF5_DUNSA</name>